<feature type="domain" description="RGS" evidence="3">
    <location>
        <begin position="475"/>
        <end position="619"/>
    </location>
</feature>
<dbReference type="EMBL" id="MCGE01000007">
    <property type="protein sequence ID" value="ORZ19830.1"/>
    <property type="molecule type" value="Genomic_DNA"/>
</dbReference>
<feature type="region of interest" description="Disordered" evidence="2">
    <location>
        <begin position="190"/>
        <end position="231"/>
    </location>
</feature>
<evidence type="ECO:0000313" key="5">
    <source>
        <dbReference type="EMBL" id="ORZ19830.1"/>
    </source>
</evidence>
<gene>
    <name evidence="5" type="ORF">BCR42DRAFT_449523</name>
</gene>
<dbReference type="PROSITE" id="PS50186">
    <property type="entry name" value="DEP"/>
    <property type="match status" value="1"/>
</dbReference>
<dbReference type="SUPFAM" id="SSF48097">
    <property type="entry name" value="Regulator of G-protein signaling, RGS"/>
    <property type="match status" value="1"/>
</dbReference>
<feature type="compositionally biased region" description="Low complexity" evidence="2">
    <location>
        <begin position="434"/>
        <end position="466"/>
    </location>
</feature>
<dbReference type="InterPro" id="IPR016137">
    <property type="entry name" value="RGS"/>
</dbReference>
<evidence type="ECO:0000259" key="3">
    <source>
        <dbReference type="PROSITE" id="PS50132"/>
    </source>
</evidence>
<dbReference type="InterPro" id="IPR000591">
    <property type="entry name" value="DEP_dom"/>
</dbReference>
<dbReference type="GO" id="GO:0035556">
    <property type="term" value="P:intracellular signal transduction"/>
    <property type="evidence" value="ECO:0007669"/>
    <property type="project" value="InterPro"/>
</dbReference>
<feature type="compositionally biased region" description="Polar residues" evidence="2">
    <location>
        <begin position="418"/>
        <end position="433"/>
    </location>
</feature>
<evidence type="ECO:0000256" key="2">
    <source>
        <dbReference type="SAM" id="MobiDB-lite"/>
    </source>
</evidence>
<dbReference type="InterPro" id="IPR044926">
    <property type="entry name" value="RGS_subdomain_2"/>
</dbReference>
<name>A0A1X2IP98_9FUNG</name>
<feature type="compositionally biased region" description="Low complexity" evidence="2">
    <location>
        <begin position="270"/>
        <end position="287"/>
    </location>
</feature>
<dbReference type="Proteomes" id="UP000193560">
    <property type="component" value="Unassembled WGS sequence"/>
</dbReference>
<dbReference type="OrthoDB" id="196547at2759"/>
<evidence type="ECO:0000259" key="4">
    <source>
        <dbReference type="PROSITE" id="PS50186"/>
    </source>
</evidence>
<dbReference type="STRING" id="90262.A0A1X2IP98"/>
<proteinExistence type="predicted"/>
<feature type="domain" description="DEP" evidence="4">
    <location>
        <begin position="304"/>
        <end position="357"/>
    </location>
</feature>
<dbReference type="Pfam" id="PF25889">
    <property type="entry name" value="WHD_Fungal_DR"/>
    <property type="match status" value="1"/>
</dbReference>
<feature type="region of interest" description="Disordered" evidence="2">
    <location>
        <begin position="373"/>
        <end position="469"/>
    </location>
</feature>
<dbReference type="InterPro" id="IPR036388">
    <property type="entry name" value="WH-like_DNA-bd_sf"/>
</dbReference>
<evidence type="ECO:0000313" key="6">
    <source>
        <dbReference type="Proteomes" id="UP000193560"/>
    </source>
</evidence>
<keyword evidence="1" id="KW-0734">Signal transduction inhibitor</keyword>
<dbReference type="Gene3D" id="1.10.10.10">
    <property type="entry name" value="Winged helix-like DNA-binding domain superfamily/Winged helix DNA-binding domain"/>
    <property type="match status" value="1"/>
</dbReference>
<dbReference type="PANTHER" id="PTHR10845">
    <property type="entry name" value="REGULATOR OF G PROTEIN SIGNALING"/>
    <property type="match status" value="1"/>
</dbReference>
<dbReference type="SMART" id="SM00315">
    <property type="entry name" value="RGS"/>
    <property type="match status" value="1"/>
</dbReference>
<dbReference type="SMART" id="SM00049">
    <property type="entry name" value="DEP"/>
    <property type="match status" value="1"/>
</dbReference>
<sequence length="643" mass="70883">MAQAYTSVMKFTVDGRPYMKDVHNLFGALITQIKFDSHRYLFRTYDKTFSSEDAIKVLGSLQFSQSIRVPDPKDSSQLVTTVTTTTFNMERGVAKALCQQFLWSRLMFNAVDPNSRSFRDRGLWQLTPKGLVILKDFCKETQADHFLLHEMTTARFGLVTLERSDDDQLMLSRQNMASLFRTVVNGLSVEGNGGSGKEETQSPSSPSRASLSKRSSISSSHSADSGNAPDLSVGSAATSVSWSSSSSGNNNSTSLADRFHLFDNKLIQSATSARQQQQDRQQPATSPSSTKRLRVIFSTQLCCDWLVSFCTIASRDEAETVTTEFLRHGWIDYQNEDDHLDNSTIESSKGTLMMVTVKGRNLVLDTVKTVKTSAAHERRASLASTKSSVSAASLPTSPPATPSSPYVPGALALPPISTIPNASSRPTSATMETPSSPSPTYHSSPPLSSPSSSSSPSSASSSPSSSQQYDGSSARLMIILNDGQLRSLFTDFLRANFCSENLDFWIDYNNLRRKCKNQNPAMPSQNQMDLLEDAYGIWSTYLSPGAKWELNVDQDLQKEMARLVPSMVKIVPTTTYAPTVVNTSSQSNAQCLRSMIKRFDRVETQICRLMSADSVPKFITWLQGYQKKENVPGLEHGIMMLKV</sequence>
<keyword evidence="6" id="KW-1185">Reference proteome</keyword>
<organism evidence="5 6">
    <name type="scientific">Absidia repens</name>
    <dbReference type="NCBI Taxonomy" id="90262"/>
    <lineage>
        <taxon>Eukaryota</taxon>
        <taxon>Fungi</taxon>
        <taxon>Fungi incertae sedis</taxon>
        <taxon>Mucoromycota</taxon>
        <taxon>Mucoromycotina</taxon>
        <taxon>Mucoromycetes</taxon>
        <taxon>Mucorales</taxon>
        <taxon>Cunninghamellaceae</taxon>
        <taxon>Absidia</taxon>
    </lineage>
</organism>
<dbReference type="Gene3D" id="1.10.167.10">
    <property type="entry name" value="Regulator of G-protein Signalling 4, domain 2"/>
    <property type="match status" value="1"/>
</dbReference>
<dbReference type="InterPro" id="IPR058855">
    <property type="entry name" value="RGS1/SST2-like_Fungal-DR"/>
</dbReference>
<dbReference type="AlphaFoldDB" id="A0A1X2IP98"/>
<comment type="caution">
    <text evidence="5">The sequence shown here is derived from an EMBL/GenBank/DDBJ whole genome shotgun (WGS) entry which is preliminary data.</text>
</comment>
<dbReference type="Pfam" id="PF00615">
    <property type="entry name" value="RGS"/>
    <property type="match status" value="1"/>
</dbReference>
<protein>
    <submittedName>
        <fullName evidence="5">Regulator of G protein signaling domain-domain-containing protein</fullName>
    </submittedName>
</protein>
<dbReference type="PANTHER" id="PTHR10845:SF192">
    <property type="entry name" value="DOUBLE HIT, ISOFORM B"/>
    <property type="match status" value="1"/>
</dbReference>
<dbReference type="InterPro" id="IPR036305">
    <property type="entry name" value="RGS_sf"/>
</dbReference>
<accession>A0A1X2IP98</accession>
<reference evidence="5 6" key="1">
    <citation type="submission" date="2016-07" db="EMBL/GenBank/DDBJ databases">
        <title>Pervasive Adenine N6-methylation of Active Genes in Fungi.</title>
        <authorList>
            <consortium name="DOE Joint Genome Institute"/>
            <person name="Mondo S.J."/>
            <person name="Dannebaum R.O."/>
            <person name="Kuo R.C."/>
            <person name="Labutti K."/>
            <person name="Haridas S."/>
            <person name="Kuo A."/>
            <person name="Salamov A."/>
            <person name="Ahrendt S.R."/>
            <person name="Lipzen A."/>
            <person name="Sullivan W."/>
            <person name="Andreopoulos W.B."/>
            <person name="Clum A."/>
            <person name="Lindquist E."/>
            <person name="Daum C."/>
            <person name="Ramamoorthy G.K."/>
            <person name="Gryganskyi A."/>
            <person name="Culley D."/>
            <person name="Magnuson J.K."/>
            <person name="James T.Y."/>
            <person name="O'Malley M.A."/>
            <person name="Stajich J.E."/>
            <person name="Spatafora J.W."/>
            <person name="Visel A."/>
            <person name="Grigoriev I.V."/>
        </authorList>
    </citation>
    <scope>NUCLEOTIDE SEQUENCE [LARGE SCALE GENOMIC DNA]</scope>
    <source>
        <strain evidence="5 6">NRRL 1336</strain>
    </source>
</reference>
<dbReference type="PROSITE" id="PS50132">
    <property type="entry name" value="RGS"/>
    <property type="match status" value="1"/>
</dbReference>
<feature type="region of interest" description="Disordered" evidence="2">
    <location>
        <begin position="270"/>
        <end position="290"/>
    </location>
</feature>
<evidence type="ECO:0000256" key="1">
    <source>
        <dbReference type="ARBA" id="ARBA00022700"/>
    </source>
</evidence>
<feature type="compositionally biased region" description="Low complexity" evidence="2">
    <location>
        <begin position="202"/>
        <end position="225"/>
    </location>
</feature>
<dbReference type="GO" id="GO:0009968">
    <property type="term" value="P:negative regulation of signal transduction"/>
    <property type="evidence" value="ECO:0007669"/>
    <property type="project" value="UniProtKB-KW"/>
</dbReference>